<dbReference type="Gene3D" id="3.40.50.2300">
    <property type="match status" value="1"/>
</dbReference>
<dbReference type="EMBL" id="BMQL01000006">
    <property type="protein sequence ID" value="GGR03841.1"/>
    <property type="molecule type" value="Genomic_DNA"/>
</dbReference>
<dbReference type="GO" id="GO:0016791">
    <property type="term" value="F:phosphatase activity"/>
    <property type="evidence" value="ECO:0007669"/>
    <property type="project" value="TreeGrafter"/>
</dbReference>
<sequence>MTATELLTVPGNLDALDDIATYVLNAATQAGLDRKSAYRLRLAVDEIATNIVTHGYEETGQEGPIWVQANLLPQMLTIVLEDEAPEYDPLNTPTPDDLDAPIEDRQIGGLGVYLTLRGVDEFHYERAGARNRNVFTMRRGTRDVPAEVSPAGLTLLVYSPNPAVVGSLTTTLRGLGYSVEVVTSPEAAQQMITGGEASALLISDSTPVHDVKTLLAMSAEQEVGKRPALLAYTQHLVQPERLKTLLDLGIPDYLSLPLDPALVRARIAAAVELRRLSDHSEGARKDAEWLLIERDVQIGRDIQLSFLPQTLPQPPGWELAAYFRPAREVAGDFYDAFELTNGRRLGFVIADVCDKGVGAALFMALFKTLIRWGAQQNVNLGWLDTASTSVTQNREWLKSSPEARRQSLPSIGTGSLLNAIAGTNRYIVENHGMTGYFATVFFGILDPQNGNLIYINAGHNPPFILRANGDQELLKPTGPAVGMLLDGVFNIQQAKLMPGDTLFAYTDGVTDAKDIHGQFFSMHHLTELMQKPPSSANGAVNRVRDQLLEHIGAAAQFDDITMICVRRDQGTPL</sequence>
<dbReference type="InterPro" id="IPR011006">
    <property type="entry name" value="CheY-like_superfamily"/>
</dbReference>
<dbReference type="RefSeq" id="WP_189089136.1">
    <property type="nucleotide sequence ID" value="NZ_BMQL01000006.1"/>
</dbReference>
<dbReference type="Pfam" id="PF13581">
    <property type="entry name" value="HATPase_c_2"/>
    <property type="match status" value="1"/>
</dbReference>
<evidence type="ECO:0000313" key="5">
    <source>
        <dbReference type="Proteomes" id="UP000603865"/>
    </source>
</evidence>
<dbReference type="Gene3D" id="3.30.565.10">
    <property type="entry name" value="Histidine kinase-like ATPase, C-terminal domain"/>
    <property type="match status" value="1"/>
</dbReference>
<name>A0A918C4V4_9DEIO</name>
<dbReference type="Proteomes" id="UP000603865">
    <property type="component" value="Unassembled WGS sequence"/>
</dbReference>
<dbReference type="InterPro" id="IPR003594">
    <property type="entry name" value="HATPase_dom"/>
</dbReference>
<dbReference type="SMART" id="SM00331">
    <property type="entry name" value="PP2C_SIG"/>
    <property type="match status" value="1"/>
</dbReference>
<dbReference type="InterPro" id="IPR036457">
    <property type="entry name" value="PPM-type-like_dom_sf"/>
</dbReference>
<evidence type="ECO:0000256" key="2">
    <source>
        <dbReference type="PROSITE-ProRule" id="PRU00169"/>
    </source>
</evidence>
<dbReference type="AlphaFoldDB" id="A0A918C4V4"/>
<dbReference type="InterPro" id="IPR052016">
    <property type="entry name" value="Bact_Sigma-Reg"/>
</dbReference>
<organism evidence="4 5">
    <name type="scientific">Deinococcus ruber</name>
    <dbReference type="NCBI Taxonomy" id="1848197"/>
    <lineage>
        <taxon>Bacteria</taxon>
        <taxon>Thermotogati</taxon>
        <taxon>Deinococcota</taxon>
        <taxon>Deinococci</taxon>
        <taxon>Deinococcales</taxon>
        <taxon>Deinococcaceae</taxon>
        <taxon>Deinococcus</taxon>
    </lineage>
</organism>
<dbReference type="InterPro" id="IPR001789">
    <property type="entry name" value="Sig_transdc_resp-reg_receiver"/>
</dbReference>
<keyword evidence="5" id="KW-1185">Reference proteome</keyword>
<proteinExistence type="predicted"/>
<evidence type="ECO:0000256" key="1">
    <source>
        <dbReference type="ARBA" id="ARBA00022801"/>
    </source>
</evidence>
<dbReference type="Gene3D" id="3.60.40.10">
    <property type="entry name" value="PPM-type phosphatase domain"/>
    <property type="match status" value="1"/>
</dbReference>
<keyword evidence="1" id="KW-0378">Hydrolase</keyword>
<gene>
    <name evidence="4" type="ORF">GCM10008957_15980</name>
</gene>
<comment type="caution">
    <text evidence="2">Lacks conserved residue(s) required for the propagation of feature annotation.</text>
</comment>
<dbReference type="PROSITE" id="PS50110">
    <property type="entry name" value="RESPONSE_REGULATORY"/>
    <property type="match status" value="1"/>
</dbReference>
<reference evidence="4" key="1">
    <citation type="journal article" date="2014" name="Int. J. Syst. Evol. Microbiol.">
        <title>Complete genome sequence of Corynebacterium casei LMG S-19264T (=DSM 44701T), isolated from a smear-ripened cheese.</title>
        <authorList>
            <consortium name="US DOE Joint Genome Institute (JGI-PGF)"/>
            <person name="Walter F."/>
            <person name="Albersmeier A."/>
            <person name="Kalinowski J."/>
            <person name="Ruckert C."/>
        </authorList>
    </citation>
    <scope>NUCLEOTIDE SEQUENCE</scope>
    <source>
        <strain evidence="4">JCM 31311</strain>
    </source>
</reference>
<dbReference type="SUPFAM" id="SSF52172">
    <property type="entry name" value="CheY-like"/>
    <property type="match status" value="1"/>
</dbReference>
<dbReference type="InterPro" id="IPR036890">
    <property type="entry name" value="HATPase_C_sf"/>
</dbReference>
<feature type="domain" description="Response regulatory" evidence="3">
    <location>
        <begin position="154"/>
        <end position="271"/>
    </location>
</feature>
<reference evidence="4" key="2">
    <citation type="submission" date="2020-09" db="EMBL/GenBank/DDBJ databases">
        <authorList>
            <person name="Sun Q."/>
            <person name="Ohkuma M."/>
        </authorList>
    </citation>
    <scope>NUCLEOTIDE SEQUENCE</scope>
    <source>
        <strain evidence="4">JCM 31311</strain>
    </source>
</reference>
<accession>A0A918C4V4</accession>
<dbReference type="GO" id="GO:0000160">
    <property type="term" value="P:phosphorelay signal transduction system"/>
    <property type="evidence" value="ECO:0007669"/>
    <property type="project" value="InterPro"/>
</dbReference>
<evidence type="ECO:0000259" key="3">
    <source>
        <dbReference type="PROSITE" id="PS50110"/>
    </source>
</evidence>
<dbReference type="SUPFAM" id="SSF81606">
    <property type="entry name" value="PP2C-like"/>
    <property type="match status" value="1"/>
</dbReference>
<dbReference type="PANTHER" id="PTHR43156">
    <property type="entry name" value="STAGE II SPORULATION PROTEIN E-RELATED"/>
    <property type="match status" value="1"/>
</dbReference>
<dbReference type="CDD" id="cd16936">
    <property type="entry name" value="HATPase_RsbW-like"/>
    <property type="match status" value="1"/>
</dbReference>
<comment type="caution">
    <text evidence="4">The sequence shown here is derived from an EMBL/GenBank/DDBJ whole genome shotgun (WGS) entry which is preliminary data.</text>
</comment>
<dbReference type="Pfam" id="PF07228">
    <property type="entry name" value="SpoIIE"/>
    <property type="match status" value="1"/>
</dbReference>
<dbReference type="PANTHER" id="PTHR43156:SF2">
    <property type="entry name" value="STAGE II SPORULATION PROTEIN E"/>
    <property type="match status" value="1"/>
</dbReference>
<evidence type="ECO:0000313" key="4">
    <source>
        <dbReference type="EMBL" id="GGR03841.1"/>
    </source>
</evidence>
<protein>
    <submittedName>
        <fullName evidence="4">Stage II sporulation protein E</fullName>
    </submittedName>
</protein>
<dbReference type="InterPro" id="IPR001932">
    <property type="entry name" value="PPM-type_phosphatase-like_dom"/>
</dbReference>